<reference evidence="2 3" key="1">
    <citation type="submission" date="2023-02" db="EMBL/GenBank/DDBJ databases">
        <title>Bacterial whole genome sequence for Curvibacter sp. HBC28.</title>
        <authorList>
            <person name="Le V."/>
            <person name="Ko S.-R."/>
            <person name="Ahn C.-Y."/>
            <person name="Oh H.-M."/>
        </authorList>
    </citation>
    <scope>NUCLEOTIDE SEQUENCE [LARGE SCALE GENOMIC DNA]</scope>
    <source>
        <strain evidence="2 3">HBC28</strain>
    </source>
</reference>
<dbReference type="InterPro" id="IPR047729">
    <property type="entry name" value="Sce7726-like"/>
</dbReference>
<proteinExistence type="predicted"/>
<protein>
    <submittedName>
        <fullName evidence="2">Sce7726 family protein</fullName>
    </submittedName>
</protein>
<dbReference type="NCBIfam" id="NF033832">
    <property type="entry name" value="sce7726_fam"/>
    <property type="match status" value="1"/>
</dbReference>
<dbReference type="Proteomes" id="UP001528672">
    <property type="component" value="Unassembled WGS sequence"/>
</dbReference>
<gene>
    <name evidence="2" type="ORF">PSQ39_02775</name>
</gene>
<keyword evidence="3" id="KW-1185">Reference proteome</keyword>
<evidence type="ECO:0000313" key="3">
    <source>
        <dbReference type="Proteomes" id="UP001528672"/>
    </source>
</evidence>
<accession>A0ABT5MAU1</accession>
<comment type="caution">
    <text evidence="2">The sequence shown here is derived from an EMBL/GenBank/DDBJ whole genome shotgun (WGS) entry which is preliminary data.</text>
</comment>
<organism evidence="2 3">
    <name type="scientific">Curvibacter microcysteis</name>
    <dbReference type="NCBI Taxonomy" id="3026419"/>
    <lineage>
        <taxon>Bacteria</taxon>
        <taxon>Pseudomonadati</taxon>
        <taxon>Pseudomonadota</taxon>
        <taxon>Betaproteobacteria</taxon>
        <taxon>Burkholderiales</taxon>
        <taxon>Comamonadaceae</taxon>
        <taxon>Curvibacter</taxon>
    </lineage>
</organism>
<name>A0ABT5MAU1_9BURK</name>
<dbReference type="RefSeq" id="WP_273925064.1">
    <property type="nucleotide sequence ID" value="NZ_JAQSIO010000001.1"/>
</dbReference>
<sequence length="226" mass="24682">MNEAPIRVALIDHLRRQGAGCQARFISELFIDRFGRRADLVQVGTRLAAFEIKSEYDRLDRLPGQLLSYCRFFERVTVVCAPCHGLEVKALVPTGVGVWQVNTDGGFQVVQAASLQKGPVVDDWLSFLPVSELRGLLRAQGLSPTGSRESLLTRARVLSKAWVRQQVLSSLRRRADRPARRGAPLSAPMGPTAEERLQAFLAQVSVPAAALPRLGSPVDSSVSSSP</sequence>
<feature type="domain" description="SAP" evidence="1">
    <location>
        <begin position="125"/>
        <end position="159"/>
    </location>
</feature>
<dbReference type="InterPro" id="IPR003034">
    <property type="entry name" value="SAP_dom"/>
</dbReference>
<dbReference type="PROSITE" id="PS50800">
    <property type="entry name" value="SAP"/>
    <property type="match status" value="1"/>
</dbReference>
<evidence type="ECO:0000259" key="1">
    <source>
        <dbReference type="PROSITE" id="PS50800"/>
    </source>
</evidence>
<evidence type="ECO:0000313" key="2">
    <source>
        <dbReference type="EMBL" id="MDD0813546.1"/>
    </source>
</evidence>
<dbReference type="EMBL" id="JAQSIO010000001">
    <property type="protein sequence ID" value="MDD0813546.1"/>
    <property type="molecule type" value="Genomic_DNA"/>
</dbReference>